<sequence>MQRHDVQWQVEVRAAGGYAAFVALLALCVDAVGTGLTAPRAMAWTGLAAALFVILLPPRVSVTPGRLTVRGLTSTRTVHTDELVSLRWPIDVSERVALRDEHGTHAELDLRLLLANPPLWLQLEADARISQDRGTLLHGSPCLDRLARRIDTETAHTVFRVSRLE</sequence>
<feature type="transmembrane region" description="Helical" evidence="1">
    <location>
        <begin position="12"/>
        <end position="32"/>
    </location>
</feature>
<gene>
    <name evidence="2" type="ORF">OG814_05370</name>
</gene>
<reference evidence="2 3" key="1">
    <citation type="submission" date="2022-10" db="EMBL/GenBank/DDBJ databases">
        <title>The complete genomes of actinobacterial strains from the NBC collection.</title>
        <authorList>
            <person name="Joergensen T.S."/>
            <person name="Alvarez Arevalo M."/>
            <person name="Sterndorff E.B."/>
            <person name="Faurdal D."/>
            <person name="Vuksanovic O."/>
            <person name="Mourched A.-S."/>
            <person name="Charusanti P."/>
            <person name="Shaw S."/>
            <person name="Blin K."/>
            <person name="Weber T."/>
        </authorList>
    </citation>
    <scope>NUCLEOTIDE SEQUENCE [LARGE SCALE GENOMIC DNA]</scope>
    <source>
        <strain evidence="2 3">NBC_00123</strain>
    </source>
</reference>
<evidence type="ECO:0000313" key="3">
    <source>
        <dbReference type="Proteomes" id="UP001622594"/>
    </source>
</evidence>
<dbReference type="RefSeq" id="WP_406082404.1">
    <property type="nucleotide sequence ID" value="NZ_CP108188.1"/>
</dbReference>
<keyword evidence="1" id="KW-0472">Membrane</keyword>
<accession>A0ABZ1L522</accession>
<keyword evidence="3" id="KW-1185">Reference proteome</keyword>
<organism evidence="2 3">
    <name type="scientific">Streptomyces zaomyceticus</name>
    <dbReference type="NCBI Taxonomy" id="68286"/>
    <lineage>
        <taxon>Bacteria</taxon>
        <taxon>Bacillati</taxon>
        <taxon>Actinomycetota</taxon>
        <taxon>Actinomycetes</taxon>
        <taxon>Kitasatosporales</taxon>
        <taxon>Streptomycetaceae</taxon>
        <taxon>Streptomyces</taxon>
    </lineage>
</organism>
<keyword evidence="1" id="KW-1133">Transmembrane helix</keyword>
<feature type="transmembrane region" description="Helical" evidence="1">
    <location>
        <begin position="38"/>
        <end position="56"/>
    </location>
</feature>
<evidence type="ECO:0000256" key="1">
    <source>
        <dbReference type="SAM" id="Phobius"/>
    </source>
</evidence>
<name>A0ABZ1L522_9ACTN</name>
<dbReference type="Proteomes" id="UP001622594">
    <property type="component" value="Chromosome"/>
</dbReference>
<dbReference type="EMBL" id="CP108188">
    <property type="protein sequence ID" value="WTR68741.1"/>
    <property type="molecule type" value="Genomic_DNA"/>
</dbReference>
<evidence type="ECO:0008006" key="4">
    <source>
        <dbReference type="Google" id="ProtNLM"/>
    </source>
</evidence>
<keyword evidence="1" id="KW-0812">Transmembrane</keyword>
<protein>
    <recommendedName>
        <fullName evidence="4">Integral membrane protein</fullName>
    </recommendedName>
</protein>
<proteinExistence type="predicted"/>
<evidence type="ECO:0000313" key="2">
    <source>
        <dbReference type="EMBL" id="WTR68741.1"/>
    </source>
</evidence>